<evidence type="ECO:0000313" key="3">
    <source>
        <dbReference type="EMBL" id="AMY09065.1"/>
    </source>
</evidence>
<evidence type="ECO:0000256" key="2">
    <source>
        <dbReference type="SAM" id="SignalP"/>
    </source>
</evidence>
<keyword evidence="1 2" id="KW-0732">Signal</keyword>
<dbReference type="Pfam" id="PF09865">
    <property type="entry name" value="DUF2092"/>
    <property type="match status" value="1"/>
</dbReference>
<keyword evidence="3" id="KW-0449">Lipoprotein</keyword>
<evidence type="ECO:0000313" key="4">
    <source>
        <dbReference type="Proteomes" id="UP000076079"/>
    </source>
</evidence>
<dbReference type="RefSeq" id="WP_157899020.1">
    <property type="nucleotide sequence ID" value="NZ_CP015136.1"/>
</dbReference>
<accession>A0A143PKH2</accession>
<dbReference type="SUPFAM" id="SSF89392">
    <property type="entry name" value="Prokaryotic lipoproteins and lipoprotein localization factors"/>
    <property type="match status" value="1"/>
</dbReference>
<dbReference type="STRING" id="1855912.LuPra_02274"/>
<dbReference type="EMBL" id="CP015136">
    <property type="protein sequence ID" value="AMY09065.1"/>
    <property type="molecule type" value="Genomic_DNA"/>
</dbReference>
<dbReference type="KEGG" id="abac:LuPra_02274"/>
<name>A0A143PKH2_LUTPR</name>
<organism evidence="3 4">
    <name type="scientific">Luteitalea pratensis</name>
    <dbReference type="NCBI Taxonomy" id="1855912"/>
    <lineage>
        <taxon>Bacteria</taxon>
        <taxon>Pseudomonadati</taxon>
        <taxon>Acidobacteriota</taxon>
        <taxon>Vicinamibacteria</taxon>
        <taxon>Vicinamibacterales</taxon>
        <taxon>Vicinamibacteraceae</taxon>
        <taxon>Luteitalea</taxon>
    </lineage>
</organism>
<sequence length="274" mass="29572" precursor="true">MDTFLGSVRARTGVALAACLASLLVAGCSREPATPEAKKQRGDEIVKRMSDHLAQAKTFTVETADTRKRSRGGKEITVHTKRQVTVRRPDRLALRITGDMNLRGWYDGSKLTLVSDPQKVWARANAAATIDETLDRMADHLAMPVPLADFLYSSPYDALIGTKSTGGYVGSETVEGVACAHVAYKHPAVDWDLWVAETGDPVPRKFVITNKTATRARTTEVTFDKWTFGAEATDATFTPEVPAGYERIQIVVGAPTTPAPTATQAPTASGAPKQ</sequence>
<reference evidence="4" key="2">
    <citation type="submission" date="2016-04" db="EMBL/GenBank/DDBJ databases">
        <title>First Complete Genome Sequence of a Subdivision 6 Acidobacterium.</title>
        <authorList>
            <person name="Huang S."/>
            <person name="Vieira S."/>
            <person name="Bunk B."/>
            <person name="Riedel T."/>
            <person name="Sproeer C."/>
            <person name="Overmann J."/>
        </authorList>
    </citation>
    <scope>NUCLEOTIDE SEQUENCE [LARGE SCALE GENOMIC DNA]</scope>
    <source>
        <strain evidence="4">DSM 100886 HEG_-6_39</strain>
    </source>
</reference>
<dbReference type="InterPro" id="IPR029046">
    <property type="entry name" value="LolA/LolB/LppX"/>
</dbReference>
<proteinExistence type="predicted"/>
<gene>
    <name evidence="3" type="ORF">LuPra_02274</name>
</gene>
<dbReference type="Gene3D" id="2.50.20.10">
    <property type="entry name" value="Lipoprotein localisation LolA/LolB/LppX"/>
    <property type="match status" value="1"/>
</dbReference>
<dbReference type="Proteomes" id="UP000076079">
    <property type="component" value="Chromosome"/>
</dbReference>
<keyword evidence="4" id="KW-1185">Reference proteome</keyword>
<evidence type="ECO:0000256" key="1">
    <source>
        <dbReference type="ARBA" id="ARBA00022729"/>
    </source>
</evidence>
<reference evidence="3 4" key="1">
    <citation type="journal article" date="2016" name="Genome Announc.">
        <title>First Complete Genome Sequence of a Subdivision 6 Acidobacterium Strain.</title>
        <authorList>
            <person name="Huang S."/>
            <person name="Vieira S."/>
            <person name="Bunk B."/>
            <person name="Riedel T."/>
            <person name="Sproer C."/>
            <person name="Overmann J."/>
        </authorList>
    </citation>
    <scope>NUCLEOTIDE SEQUENCE [LARGE SCALE GENOMIC DNA]</scope>
    <source>
        <strain evidence="4">DSM 100886 HEG_-6_39</strain>
    </source>
</reference>
<dbReference type="OrthoDB" id="116979at2"/>
<dbReference type="InterPro" id="IPR019207">
    <property type="entry name" value="DUF2092"/>
</dbReference>
<protein>
    <submittedName>
        <fullName evidence="3">Outer membrane lipoprotein-sorting protein</fullName>
    </submittedName>
</protein>
<feature type="signal peptide" evidence="2">
    <location>
        <begin position="1"/>
        <end position="17"/>
    </location>
</feature>
<dbReference type="AlphaFoldDB" id="A0A143PKH2"/>
<feature type="chain" id="PRO_5007511513" evidence="2">
    <location>
        <begin position="18"/>
        <end position="274"/>
    </location>
</feature>